<keyword evidence="2" id="KW-0732">Signal</keyword>
<evidence type="ECO:0000313" key="3">
    <source>
        <dbReference type="EMBL" id="CDK30880.1"/>
    </source>
</evidence>
<dbReference type="Proteomes" id="UP000018769">
    <property type="component" value="Chromosome I"/>
</dbReference>
<keyword evidence="1" id="KW-0175">Coiled coil</keyword>
<feature type="coiled-coil region" evidence="1">
    <location>
        <begin position="122"/>
        <end position="160"/>
    </location>
</feature>
<name>V6DH43_9BACT</name>
<feature type="signal peptide" evidence="2">
    <location>
        <begin position="1"/>
        <end position="22"/>
    </location>
</feature>
<protein>
    <submittedName>
        <fullName evidence="3">Uncharacterized protein</fullName>
    </submittedName>
</protein>
<feature type="chain" id="PRO_5004744559" evidence="2">
    <location>
        <begin position="23"/>
        <end position="170"/>
    </location>
</feature>
<dbReference type="EMBL" id="HG793133">
    <property type="protein sequence ID" value="CDK30880.1"/>
    <property type="molecule type" value="Genomic_DNA"/>
</dbReference>
<organism evidence="3 4">
    <name type="scientific">Candidatus Babela massiliensis</name>
    <dbReference type="NCBI Taxonomy" id="673862"/>
    <lineage>
        <taxon>Bacteria</taxon>
        <taxon>Candidatus Babelota</taxon>
        <taxon>Candidatus Babeliae</taxon>
        <taxon>Candidatus Babeliales</taxon>
        <taxon>Candidatus Babeliaceae</taxon>
        <taxon>Candidatus Babela</taxon>
    </lineage>
</organism>
<dbReference type="RefSeq" id="WP_023792699.1">
    <property type="nucleotide sequence ID" value="NC_023003.1"/>
</dbReference>
<evidence type="ECO:0000313" key="4">
    <source>
        <dbReference type="Proteomes" id="UP000018769"/>
    </source>
</evidence>
<dbReference type="STRING" id="673862.BABL1_gene_8"/>
<reference evidence="3 4" key="1">
    <citation type="journal article" date="2015" name="Biol. Direct">
        <title>Babela massiliensis, a representative of a widespread bacterial phylum with unusual adaptations to parasitism in amoebae.</title>
        <authorList>
            <person name="Pagnier I."/>
            <person name="Yutin N."/>
            <person name="Croce O."/>
            <person name="Makarova K.S."/>
            <person name="Wolf Y.I."/>
            <person name="Benamar S."/>
            <person name="Raoult D."/>
            <person name="Koonin E.V."/>
            <person name="La Scola B."/>
        </authorList>
    </citation>
    <scope>NUCLEOTIDE SEQUENCE [LARGE SCALE GENOMIC DNA]</scope>
    <source>
        <strain evidence="4">BABL1</strain>
    </source>
</reference>
<dbReference type="HOGENOM" id="CLU_1567810_0_0_7"/>
<dbReference type="KEGG" id="dpb:BABL1_gene_8"/>
<sequence>MKYTKYLLLGLMSISGLIFNNAYGNIQAFRQAFLKEIDLTKKCKKDWFNYKKESFVNSIDLMAKQHEDKYELEKKYVNKMAEKATAFKSDEYEQDPIAHKEHKAKFLKAKLWDKIHLMEKHSKQWEEHCRKFRDKAKELQEEHKEKLQELKDYIKDNLEQDRYEDEADEE</sequence>
<proteinExistence type="predicted"/>
<evidence type="ECO:0000256" key="2">
    <source>
        <dbReference type="SAM" id="SignalP"/>
    </source>
</evidence>
<accession>V6DH43</accession>
<dbReference type="AlphaFoldDB" id="V6DH43"/>
<evidence type="ECO:0000256" key="1">
    <source>
        <dbReference type="SAM" id="Coils"/>
    </source>
</evidence>
<keyword evidence="4" id="KW-1185">Reference proteome</keyword>
<gene>
    <name evidence="3" type="ORF">BABL1_gene_8</name>
</gene>